<dbReference type="GO" id="GO:0003735">
    <property type="term" value="F:structural constituent of ribosome"/>
    <property type="evidence" value="ECO:0007669"/>
    <property type="project" value="InterPro"/>
</dbReference>
<dbReference type="GO" id="GO:0006412">
    <property type="term" value="P:translation"/>
    <property type="evidence" value="ECO:0007669"/>
    <property type="project" value="TreeGrafter"/>
</dbReference>
<name>A0A6U5CEV9_HEMAN</name>
<evidence type="ECO:0000256" key="7">
    <source>
        <dbReference type="SAM" id="MobiDB-lite"/>
    </source>
</evidence>
<evidence type="ECO:0000256" key="1">
    <source>
        <dbReference type="ARBA" id="ARBA00004173"/>
    </source>
</evidence>
<reference evidence="8" key="1">
    <citation type="submission" date="2021-01" db="EMBL/GenBank/DDBJ databases">
        <authorList>
            <person name="Corre E."/>
            <person name="Pelletier E."/>
            <person name="Niang G."/>
            <person name="Scheremetjew M."/>
            <person name="Finn R."/>
            <person name="Kale V."/>
            <person name="Holt S."/>
            <person name="Cochrane G."/>
            <person name="Meng A."/>
            <person name="Brown T."/>
            <person name="Cohen L."/>
        </authorList>
    </citation>
    <scope>NUCLEOTIDE SEQUENCE</scope>
    <source>
        <strain evidence="8">CCMP441</strain>
    </source>
</reference>
<dbReference type="Pfam" id="PF09809">
    <property type="entry name" value="MRP-L27"/>
    <property type="match status" value="1"/>
</dbReference>
<evidence type="ECO:0000313" key="8">
    <source>
        <dbReference type="EMBL" id="CAD8737555.1"/>
    </source>
</evidence>
<gene>
    <name evidence="8" type="ORF">HAND1043_LOCUS4047</name>
</gene>
<dbReference type="PANTHER" id="PTHR21338:SF0">
    <property type="entry name" value="LARGE RIBOSOMAL SUBUNIT PROTEIN ML41"/>
    <property type="match status" value="1"/>
</dbReference>
<evidence type="ECO:0000256" key="6">
    <source>
        <dbReference type="ARBA" id="ARBA00023274"/>
    </source>
</evidence>
<dbReference type="EMBL" id="HBFK01006806">
    <property type="protein sequence ID" value="CAD8737555.1"/>
    <property type="molecule type" value="Transcribed_RNA"/>
</dbReference>
<evidence type="ECO:0000256" key="3">
    <source>
        <dbReference type="ARBA" id="ARBA00022946"/>
    </source>
</evidence>
<keyword evidence="6" id="KW-0687">Ribonucleoprotein</keyword>
<dbReference type="AlphaFoldDB" id="A0A6U5CEV9"/>
<evidence type="ECO:0000256" key="4">
    <source>
        <dbReference type="ARBA" id="ARBA00022980"/>
    </source>
</evidence>
<dbReference type="InterPro" id="IPR019189">
    <property type="entry name" value="Ribosomal_mL41"/>
</dbReference>
<dbReference type="PANTHER" id="PTHR21338">
    <property type="entry name" value="MITOCHONDRIAL RIBOSOMAL PROTEIN L41"/>
    <property type="match status" value="1"/>
</dbReference>
<comment type="similarity">
    <text evidence="2">Belongs to the mitochondrion-specific ribosomal protein mL41 family.</text>
</comment>
<keyword evidence="4" id="KW-0689">Ribosomal protein</keyword>
<organism evidence="8">
    <name type="scientific">Hemiselmis andersenii</name>
    <name type="common">Cryptophyte alga</name>
    <dbReference type="NCBI Taxonomy" id="464988"/>
    <lineage>
        <taxon>Eukaryota</taxon>
        <taxon>Cryptophyceae</taxon>
        <taxon>Cryptomonadales</taxon>
        <taxon>Hemiselmidaceae</taxon>
        <taxon>Hemiselmis</taxon>
    </lineage>
</organism>
<protein>
    <recommendedName>
        <fullName evidence="9">39S ribosomal protein L41, mitochondrial</fullName>
    </recommendedName>
</protein>
<evidence type="ECO:0000256" key="5">
    <source>
        <dbReference type="ARBA" id="ARBA00023128"/>
    </source>
</evidence>
<comment type="subcellular location">
    <subcellularLocation>
        <location evidence="1">Mitochondrion</location>
    </subcellularLocation>
</comment>
<keyword evidence="3" id="KW-0809">Transit peptide</keyword>
<keyword evidence="5" id="KW-0496">Mitochondrion</keyword>
<proteinExistence type="inferred from homology"/>
<evidence type="ECO:0008006" key="9">
    <source>
        <dbReference type="Google" id="ProtNLM"/>
    </source>
</evidence>
<feature type="region of interest" description="Disordered" evidence="7">
    <location>
        <begin position="24"/>
        <end position="55"/>
    </location>
</feature>
<evidence type="ECO:0000256" key="2">
    <source>
        <dbReference type="ARBA" id="ARBA00010152"/>
    </source>
</evidence>
<accession>A0A6U5CEV9</accession>
<dbReference type="GO" id="GO:0005762">
    <property type="term" value="C:mitochondrial large ribosomal subunit"/>
    <property type="evidence" value="ECO:0007669"/>
    <property type="project" value="InterPro"/>
</dbReference>
<sequence length="108" mass="11971">MWGFGSRRPVASAMSSLVDAMRGKFGNRQGQSMGRFPLTGKRGPRNFYKGKGAPSMGKLTSKGAFVLQRWKIPQLIVPDLTDTDLKPYVAIRWSSSPEPPAEKKEESQ</sequence>